<dbReference type="Proteomes" id="UP000002026">
    <property type="component" value="Chromosome"/>
</dbReference>
<dbReference type="PROSITE" id="PS01047">
    <property type="entry name" value="HMA_1"/>
    <property type="match status" value="1"/>
</dbReference>
<dbReference type="EMBL" id="CP001684">
    <property type="protein sequence ID" value="ACV21731.1"/>
    <property type="molecule type" value="Genomic_DNA"/>
</dbReference>
<dbReference type="STRING" id="471855.Shel_06720"/>
<keyword evidence="2" id="KW-1133">Transmembrane helix</keyword>
<dbReference type="InterPro" id="IPR017969">
    <property type="entry name" value="Heavy-metal-associated_CS"/>
</dbReference>
<dbReference type="GO" id="GO:0046872">
    <property type="term" value="F:metal ion binding"/>
    <property type="evidence" value="ECO:0007669"/>
    <property type="project" value="UniProtKB-KW"/>
</dbReference>
<evidence type="ECO:0000256" key="1">
    <source>
        <dbReference type="ARBA" id="ARBA00022723"/>
    </source>
</evidence>
<keyword evidence="1" id="KW-0479">Metal-binding</keyword>
<keyword evidence="2" id="KW-0812">Transmembrane</keyword>
<dbReference type="Gene3D" id="3.30.70.100">
    <property type="match status" value="1"/>
</dbReference>
<dbReference type="Pfam" id="PF00403">
    <property type="entry name" value="HMA"/>
    <property type="match status" value="1"/>
</dbReference>
<dbReference type="HOGENOM" id="CLU_138400_0_0_11"/>
<dbReference type="CDD" id="cd00371">
    <property type="entry name" value="HMA"/>
    <property type="match status" value="1"/>
</dbReference>
<organism evidence="4 5">
    <name type="scientific">Slackia heliotrinireducens (strain ATCC 29202 / DSM 20476 / NCTC 11029 / RHS 1)</name>
    <name type="common">Peptococcus heliotrinreducens</name>
    <dbReference type="NCBI Taxonomy" id="471855"/>
    <lineage>
        <taxon>Bacteria</taxon>
        <taxon>Bacillati</taxon>
        <taxon>Actinomycetota</taxon>
        <taxon>Coriobacteriia</taxon>
        <taxon>Eggerthellales</taxon>
        <taxon>Eggerthellaceae</taxon>
        <taxon>Slackia</taxon>
    </lineage>
</organism>
<dbReference type="AlphaFoldDB" id="C7N3Z0"/>
<evidence type="ECO:0000259" key="3">
    <source>
        <dbReference type="PROSITE" id="PS50846"/>
    </source>
</evidence>
<evidence type="ECO:0000313" key="4">
    <source>
        <dbReference type="EMBL" id="ACV21731.1"/>
    </source>
</evidence>
<protein>
    <submittedName>
        <fullName evidence="4">Copper chaperone</fullName>
    </submittedName>
</protein>
<dbReference type="PROSITE" id="PS50846">
    <property type="entry name" value="HMA_2"/>
    <property type="match status" value="1"/>
</dbReference>
<gene>
    <name evidence="4" type="ordered locus">Shel_06720</name>
</gene>
<dbReference type="InterPro" id="IPR006121">
    <property type="entry name" value="HMA_dom"/>
</dbReference>
<dbReference type="InterPro" id="IPR036163">
    <property type="entry name" value="HMA_dom_sf"/>
</dbReference>
<keyword evidence="2" id="KW-0472">Membrane</keyword>
<keyword evidence="5" id="KW-1185">Reference proteome</keyword>
<feature type="domain" description="HMA" evidence="3">
    <location>
        <begin position="61"/>
        <end position="125"/>
    </location>
</feature>
<dbReference type="RefSeq" id="WP_012797836.1">
    <property type="nucleotide sequence ID" value="NC_013165.1"/>
</dbReference>
<dbReference type="SUPFAM" id="SSF55008">
    <property type="entry name" value="HMA, heavy metal-associated domain"/>
    <property type="match status" value="1"/>
</dbReference>
<evidence type="ECO:0000256" key="2">
    <source>
        <dbReference type="SAM" id="Phobius"/>
    </source>
</evidence>
<sequence length="131" mass="14433">MNLSTAIVILIIAVIGFFAFRRTRDVFFGKKDCCNTSPAGPKAKKFKDVTVSDTNVDNYPYVVEVTVGGMSCEHCVHAVENAINSIEGMWATVDLEKRTATVRGKGEIDQDAIDKVIDQAGYYVIRQPKQA</sequence>
<proteinExistence type="predicted"/>
<name>C7N3Z0_SLAHD</name>
<evidence type="ECO:0000313" key="5">
    <source>
        <dbReference type="Proteomes" id="UP000002026"/>
    </source>
</evidence>
<dbReference type="eggNOG" id="COG2608">
    <property type="taxonomic scope" value="Bacteria"/>
</dbReference>
<dbReference type="KEGG" id="shi:Shel_06720"/>
<accession>C7N3Z0</accession>
<feature type="transmembrane region" description="Helical" evidence="2">
    <location>
        <begin position="6"/>
        <end position="21"/>
    </location>
</feature>
<reference evidence="4 5" key="1">
    <citation type="journal article" date="2009" name="Stand. Genomic Sci.">
        <title>Complete genome sequence of Slackia heliotrinireducens type strain (RHS 1).</title>
        <authorList>
            <person name="Pukall R."/>
            <person name="Lapidus A."/>
            <person name="Nolan M."/>
            <person name="Copeland A."/>
            <person name="Glavina Del Rio T."/>
            <person name="Lucas S."/>
            <person name="Chen F."/>
            <person name="Tice H."/>
            <person name="Cheng J.F."/>
            <person name="Chertkov O."/>
            <person name="Bruce D."/>
            <person name="Goodwin L."/>
            <person name="Kuske C."/>
            <person name="Brettin T."/>
            <person name="Detter J.C."/>
            <person name="Han C."/>
            <person name="Pitluck S."/>
            <person name="Pati A."/>
            <person name="Mavrommatis K."/>
            <person name="Ivanova N."/>
            <person name="Ovchinnikova G."/>
            <person name="Chen A."/>
            <person name="Palaniappan K."/>
            <person name="Schneider S."/>
            <person name="Rohde M."/>
            <person name="Chain P."/>
            <person name="D'haeseleer P."/>
            <person name="Goker M."/>
            <person name="Bristow J."/>
            <person name="Eisen J.A."/>
            <person name="Markowitz V."/>
            <person name="Kyrpides N.C."/>
            <person name="Klenk H.P."/>
            <person name="Hugenholtz P."/>
        </authorList>
    </citation>
    <scope>NUCLEOTIDE SEQUENCE [LARGE SCALE GENOMIC DNA]</scope>
    <source>
        <strain evidence="5">ATCC 29202 / DSM 20476 / NCTC 11029 / RHS 1</strain>
    </source>
</reference>